<name>A0AC61Z3Q7_BACIU</name>
<dbReference type="EMBL" id="CP121756">
    <property type="protein sequence ID" value="WGE07970.1"/>
    <property type="molecule type" value="Genomic_DNA"/>
</dbReference>
<gene>
    <name evidence="1" type="ORF">P5658_04025</name>
</gene>
<dbReference type="Proteomes" id="UP001217185">
    <property type="component" value="Chromosome"/>
</dbReference>
<evidence type="ECO:0000313" key="1">
    <source>
        <dbReference type="EMBL" id="WGE07970.1"/>
    </source>
</evidence>
<protein>
    <submittedName>
        <fullName evidence="1">Uncharacterized protein</fullName>
    </submittedName>
</protein>
<proteinExistence type="predicted"/>
<reference evidence="1" key="1">
    <citation type="submission" date="2025-02" db="EMBL/GenBank/DDBJ databases">
        <title>Complete genome sequences of 52 Bacillus and Priestia strains isolated from West-African fermentations and 26 reference strains from the DSMZ collection.</title>
        <authorList>
            <person name="Wiedenbein E.S."/>
            <person name="Canoy T.S."/>
            <person name="Hui Y."/>
            <person name="Parkouda C."/>
            <person name="Dawende C."/>
            <person name="Ametefe E."/>
            <person name="Jespersen L."/>
            <person name="Nielsen D.S."/>
        </authorList>
    </citation>
    <scope>NUCLEOTIDE SEQUENCE</scope>
    <source>
        <strain evidence="1">PRO122</strain>
    </source>
</reference>
<organism evidence="1 2">
    <name type="scientific">Bacillus subtilis</name>
    <dbReference type="NCBI Taxonomy" id="1423"/>
    <lineage>
        <taxon>Bacteria</taxon>
        <taxon>Bacillati</taxon>
        <taxon>Bacillota</taxon>
        <taxon>Bacilli</taxon>
        <taxon>Bacillales</taxon>
        <taxon>Bacillaceae</taxon>
        <taxon>Bacillus</taxon>
    </lineage>
</organism>
<accession>A0AC61Z3Q7</accession>
<evidence type="ECO:0000313" key="2">
    <source>
        <dbReference type="Proteomes" id="UP001217185"/>
    </source>
</evidence>
<sequence length="41" mass="4652">MNTERTPNYHPTNTPNHKIQHGLDTFKDSISYSFIEMGGGD</sequence>